<evidence type="ECO:0000313" key="3">
    <source>
        <dbReference type="Proteomes" id="UP001066276"/>
    </source>
</evidence>
<comment type="caution">
    <text evidence="2">The sequence shown here is derived from an EMBL/GenBank/DDBJ whole genome shotgun (WGS) entry which is preliminary data.</text>
</comment>
<dbReference type="AlphaFoldDB" id="A0AAV7W407"/>
<gene>
    <name evidence="2" type="ORF">NDU88_002852</name>
</gene>
<sequence>MIAHMRAEALKRGKAWLCAKMVNTGEESRAQVLEATALANLPDEARAAEWSSPPPQKANKRQRSEGKPARKTAKKSRVVVWNTEEDTSAAPKSSRTRAPAEGEHISAIIKECFKSLAPLLLRGNGAGQSQRGSHP</sequence>
<dbReference type="EMBL" id="JANPWB010000002">
    <property type="protein sequence ID" value="KAJ1207461.1"/>
    <property type="molecule type" value="Genomic_DNA"/>
</dbReference>
<name>A0AAV7W407_PLEWA</name>
<protein>
    <submittedName>
        <fullName evidence="2">Uncharacterized protein</fullName>
    </submittedName>
</protein>
<dbReference type="Proteomes" id="UP001066276">
    <property type="component" value="Chromosome 1_2"/>
</dbReference>
<proteinExistence type="predicted"/>
<accession>A0AAV7W407</accession>
<feature type="region of interest" description="Disordered" evidence="1">
    <location>
        <begin position="44"/>
        <end position="102"/>
    </location>
</feature>
<evidence type="ECO:0000313" key="2">
    <source>
        <dbReference type="EMBL" id="KAJ1207461.1"/>
    </source>
</evidence>
<keyword evidence="3" id="KW-1185">Reference proteome</keyword>
<organism evidence="2 3">
    <name type="scientific">Pleurodeles waltl</name>
    <name type="common">Iberian ribbed newt</name>
    <dbReference type="NCBI Taxonomy" id="8319"/>
    <lineage>
        <taxon>Eukaryota</taxon>
        <taxon>Metazoa</taxon>
        <taxon>Chordata</taxon>
        <taxon>Craniata</taxon>
        <taxon>Vertebrata</taxon>
        <taxon>Euteleostomi</taxon>
        <taxon>Amphibia</taxon>
        <taxon>Batrachia</taxon>
        <taxon>Caudata</taxon>
        <taxon>Salamandroidea</taxon>
        <taxon>Salamandridae</taxon>
        <taxon>Pleurodelinae</taxon>
        <taxon>Pleurodeles</taxon>
    </lineage>
</organism>
<reference evidence="2" key="1">
    <citation type="journal article" date="2022" name="bioRxiv">
        <title>Sequencing and chromosome-scale assembly of the giantPleurodeles waltlgenome.</title>
        <authorList>
            <person name="Brown T."/>
            <person name="Elewa A."/>
            <person name="Iarovenko S."/>
            <person name="Subramanian E."/>
            <person name="Araus A.J."/>
            <person name="Petzold A."/>
            <person name="Susuki M."/>
            <person name="Suzuki K.-i.T."/>
            <person name="Hayashi T."/>
            <person name="Toyoda A."/>
            <person name="Oliveira C."/>
            <person name="Osipova E."/>
            <person name="Leigh N.D."/>
            <person name="Simon A."/>
            <person name="Yun M.H."/>
        </authorList>
    </citation>
    <scope>NUCLEOTIDE SEQUENCE</scope>
    <source>
        <strain evidence="2">20211129_DDA</strain>
        <tissue evidence="2">Liver</tissue>
    </source>
</reference>
<evidence type="ECO:0000256" key="1">
    <source>
        <dbReference type="SAM" id="MobiDB-lite"/>
    </source>
</evidence>